<gene>
    <name evidence="1" type="ORF">B296_00046562</name>
</gene>
<sequence>MVEHVPKSCNFGEKKCHHGGEVCLTCAEGGSGGSVADATDDAQLTPRYSELYRTASHGGEPDGLAHVVSSIQVCRSCNETSTAINDLHMSELSLQVQTSILWPVEGINVYTCSDNTIVRRPLMAIDVSSREQLIHMLLIVWTDPSNSLPCDVALYDSEQHKIGSTSSATSATLPPRWVMPK</sequence>
<name>A0A426YWY8_ENSVE</name>
<evidence type="ECO:0000313" key="1">
    <source>
        <dbReference type="EMBL" id="RRT56233.1"/>
    </source>
</evidence>
<reference evidence="1 2" key="1">
    <citation type="journal article" date="2014" name="Agronomy (Basel)">
        <title>A Draft Genome Sequence for Ensete ventricosum, the Drought-Tolerant Tree Against Hunger.</title>
        <authorList>
            <person name="Harrison J."/>
            <person name="Moore K.A."/>
            <person name="Paszkiewicz K."/>
            <person name="Jones T."/>
            <person name="Grant M."/>
            <person name="Ambacheew D."/>
            <person name="Muzemil S."/>
            <person name="Studholme D.J."/>
        </authorList>
    </citation>
    <scope>NUCLEOTIDE SEQUENCE [LARGE SCALE GENOMIC DNA]</scope>
</reference>
<evidence type="ECO:0000313" key="2">
    <source>
        <dbReference type="Proteomes" id="UP000287651"/>
    </source>
</evidence>
<dbReference type="Proteomes" id="UP000287651">
    <property type="component" value="Unassembled WGS sequence"/>
</dbReference>
<organism evidence="1 2">
    <name type="scientific">Ensete ventricosum</name>
    <name type="common">Abyssinian banana</name>
    <name type="synonym">Musa ensete</name>
    <dbReference type="NCBI Taxonomy" id="4639"/>
    <lineage>
        <taxon>Eukaryota</taxon>
        <taxon>Viridiplantae</taxon>
        <taxon>Streptophyta</taxon>
        <taxon>Embryophyta</taxon>
        <taxon>Tracheophyta</taxon>
        <taxon>Spermatophyta</taxon>
        <taxon>Magnoliopsida</taxon>
        <taxon>Liliopsida</taxon>
        <taxon>Zingiberales</taxon>
        <taxon>Musaceae</taxon>
        <taxon>Ensete</taxon>
    </lineage>
</organism>
<comment type="caution">
    <text evidence="1">The sequence shown here is derived from an EMBL/GenBank/DDBJ whole genome shotgun (WGS) entry which is preliminary data.</text>
</comment>
<accession>A0A426YWY8</accession>
<protein>
    <submittedName>
        <fullName evidence="1">Uncharacterized protein</fullName>
    </submittedName>
</protein>
<proteinExistence type="predicted"/>
<dbReference type="EMBL" id="AMZH03009722">
    <property type="protein sequence ID" value="RRT56233.1"/>
    <property type="molecule type" value="Genomic_DNA"/>
</dbReference>
<dbReference type="AlphaFoldDB" id="A0A426YWY8"/>